<protein>
    <submittedName>
        <fullName evidence="2">DUF2127 domain-containing protein</fullName>
    </submittedName>
</protein>
<name>A0ABW8JSI8_9GAMM</name>
<reference evidence="2 3" key="1">
    <citation type="submission" date="2020-10" db="EMBL/GenBank/DDBJ databases">
        <title>Phylogeny of dyella-like bacteria.</title>
        <authorList>
            <person name="Fu J."/>
        </authorList>
    </citation>
    <scope>NUCLEOTIDE SEQUENCE [LARGE SCALE GENOMIC DNA]</scope>
    <source>
        <strain evidence="2 3">Gsoil3046</strain>
    </source>
</reference>
<evidence type="ECO:0000256" key="1">
    <source>
        <dbReference type="SAM" id="Phobius"/>
    </source>
</evidence>
<evidence type="ECO:0000313" key="2">
    <source>
        <dbReference type="EMBL" id="MFK2903141.1"/>
    </source>
</evidence>
<dbReference type="InterPro" id="IPR021125">
    <property type="entry name" value="DUF2127"/>
</dbReference>
<sequence>MTDPLRDRQDDDDTPEAQHRFGLRLIALYKMVQALGLLFAAAAAFHLQRQRNVDRLIDWLEHLSLSGTSALRQHLVDALAGLGPQRFVVIGLIALAYAALFITEGVGLWLRKHWAEWFTVIATGSLVPLEAYEVIEHASWLKLGILVGNVVIVIYLARIAMQPHRRH</sequence>
<proteinExistence type="predicted"/>
<dbReference type="EMBL" id="JADIKM010000001">
    <property type="protein sequence ID" value="MFK2903141.1"/>
    <property type="molecule type" value="Genomic_DNA"/>
</dbReference>
<evidence type="ECO:0000313" key="3">
    <source>
        <dbReference type="Proteomes" id="UP001620460"/>
    </source>
</evidence>
<keyword evidence="3" id="KW-1185">Reference proteome</keyword>
<dbReference type="Pfam" id="PF09900">
    <property type="entry name" value="DUF2127"/>
    <property type="match status" value="1"/>
</dbReference>
<keyword evidence="1" id="KW-0472">Membrane</keyword>
<comment type="caution">
    <text evidence="2">The sequence shown here is derived from an EMBL/GenBank/DDBJ whole genome shotgun (WGS) entry which is preliminary data.</text>
</comment>
<dbReference type="Proteomes" id="UP001620460">
    <property type="component" value="Unassembled WGS sequence"/>
</dbReference>
<organism evidence="2 3">
    <name type="scientific">Dyella ginsengisoli</name>
    <dbReference type="NCBI Taxonomy" id="363848"/>
    <lineage>
        <taxon>Bacteria</taxon>
        <taxon>Pseudomonadati</taxon>
        <taxon>Pseudomonadota</taxon>
        <taxon>Gammaproteobacteria</taxon>
        <taxon>Lysobacterales</taxon>
        <taxon>Rhodanobacteraceae</taxon>
        <taxon>Dyella</taxon>
    </lineage>
</organism>
<dbReference type="RefSeq" id="WP_404630323.1">
    <property type="nucleotide sequence ID" value="NZ_JADIKM010000001.1"/>
</dbReference>
<keyword evidence="1" id="KW-1133">Transmembrane helix</keyword>
<feature type="transmembrane region" description="Helical" evidence="1">
    <location>
        <begin position="21"/>
        <end position="45"/>
    </location>
</feature>
<accession>A0ABW8JSI8</accession>
<feature type="transmembrane region" description="Helical" evidence="1">
    <location>
        <begin position="87"/>
        <end position="110"/>
    </location>
</feature>
<keyword evidence="1" id="KW-0812">Transmembrane</keyword>
<gene>
    <name evidence="2" type="ORF">ISP17_04140</name>
</gene>
<feature type="transmembrane region" description="Helical" evidence="1">
    <location>
        <begin position="141"/>
        <end position="161"/>
    </location>
</feature>